<evidence type="ECO:0000313" key="15">
    <source>
        <dbReference type="Proteomes" id="UP000441208"/>
    </source>
</evidence>
<evidence type="ECO:0000313" key="9">
    <source>
        <dbReference type="EMBL" id="KAE9289499.1"/>
    </source>
</evidence>
<accession>A0A6A3E6I3</accession>
<dbReference type="Proteomes" id="UP000429523">
    <property type="component" value="Unassembled WGS sequence"/>
</dbReference>
<reference evidence="10 11" key="1">
    <citation type="submission" date="2018-08" db="EMBL/GenBank/DDBJ databases">
        <title>Genomic investigation of the strawberry pathogen Phytophthora fragariae indicates pathogenicity is determined by transcriptional variation in three key races.</title>
        <authorList>
            <person name="Adams T.M."/>
            <person name="Armitage A.D."/>
            <person name="Sobczyk M.K."/>
            <person name="Bates H.J."/>
            <person name="Dunwell J.M."/>
            <person name="Nellist C.F."/>
            <person name="Harrison R.J."/>
        </authorList>
    </citation>
    <scope>NUCLEOTIDE SEQUENCE [LARGE SCALE GENOMIC DNA]</scope>
    <source>
        <strain evidence="9 12">A4</strain>
        <strain evidence="7 13">BC-1</strain>
        <strain evidence="8 17">BC-23</strain>
        <strain evidence="6 11">NOV-27</strain>
        <strain evidence="5 14">NOV-5</strain>
        <strain evidence="3 15">NOV-71</strain>
        <strain evidence="1 10">NOV-9</strain>
        <strain evidence="4 18">ONT-3</strain>
        <strain evidence="2 16">SCRP245</strain>
    </source>
</reference>
<dbReference type="Proteomes" id="UP000488956">
    <property type="component" value="Unassembled WGS sequence"/>
</dbReference>
<dbReference type="EMBL" id="QXGD01001753">
    <property type="protein sequence ID" value="KAE9199728.1"/>
    <property type="molecule type" value="Genomic_DNA"/>
</dbReference>
<evidence type="ECO:0000313" key="6">
    <source>
        <dbReference type="EMBL" id="KAE9186471.1"/>
    </source>
</evidence>
<evidence type="ECO:0000313" key="12">
    <source>
        <dbReference type="Proteomes" id="UP000437068"/>
    </source>
</evidence>
<dbReference type="EMBL" id="QXGA01001433">
    <property type="protein sequence ID" value="KAE9119114.1"/>
    <property type="molecule type" value="Genomic_DNA"/>
</dbReference>
<sequence length="62" mass="6006">MLKSGTAWQSVSGPVELTSLLGLLLAGSQCGAPGLGLQRAQMSAPLLAGGAVLAAQSNTAAL</sequence>
<organism evidence="1 10">
    <name type="scientific">Phytophthora fragariae</name>
    <dbReference type="NCBI Taxonomy" id="53985"/>
    <lineage>
        <taxon>Eukaryota</taxon>
        <taxon>Sar</taxon>
        <taxon>Stramenopiles</taxon>
        <taxon>Oomycota</taxon>
        <taxon>Peronosporomycetes</taxon>
        <taxon>Peronosporales</taxon>
        <taxon>Peronosporaceae</taxon>
        <taxon>Phytophthora</taxon>
    </lineage>
</organism>
<dbReference type="Proteomes" id="UP000460718">
    <property type="component" value="Unassembled WGS sequence"/>
</dbReference>
<dbReference type="Proteomes" id="UP000440732">
    <property type="component" value="Unassembled WGS sequence"/>
</dbReference>
<dbReference type="EMBL" id="QXGF01001762">
    <property type="protein sequence ID" value="KAE8927966.1"/>
    <property type="molecule type" value="Genomic_DNA"/>
</dbReference>
<evidence type="ECO:0000313" key="10">
    <source>
        <dbReference type="Proteomes" id="UP000429523"/>
    </source>
</evidence>
<evidence type="ECO:0000313" key="13">
    <source>
        <dbReference type="Proteomes" id="UP000440367"/>
    </source>
</evidence>
<dbReference type="EMBL" id="QXFX01001477">
    <property type="protein sequence ID" value="KAE9089631.1"/>
    <property type="molecule type" value="Genomic_DNA"/>
</dbReference>
<evidence type="ECO:0000313" key="1">
    <source>
        <dbReference type="EMBL" id="KAE8927966.1"/>
    </source>
</evidence>
<dbReference type="EMBL" id="QXFW01001656">
    <property type="protein sequence ID" value="KAE8987656.1"/>
    <property type="molecule type" value="Genomic_DNA"/>
</dbReference>
<evidence type="ECO:0000313" key="8">
    <source>
        <dbReference type="EMBL" id="KAE9202894.1"/>
    </source>
</evidence>
<gene>
    <name evidence="9" type="ORF">PF001_g20007</name>
    <name evidence="7" type="ORF">PF002_g22058</name>
    <name evidence="8" type="ORF">PF004_g18282</name>
    <name evidence="6" type="ORF">PF005_g20832</name>
    <name evidence="5" type="ORF">PF006_g18420</name>
    <name evidence="3" type="ORF">PF007_g19606</name>
    <name evidence="1" type="ORF">PF009_g21874</name>
    <name evidence="4" type="ORF">PF010_g18911</name>
    <name evidence="2" type="ORF">PF011_g19490</name>
</gene>
<evidence type="ECO:0000313" key="14">
    <source>
        <dbReference type="Proteomes" id="UP000440732"/>
    </source>
</evidence>
<evidence type="ECO:0000313" key="18">
    <source>
        <dbReference type="Proteomes" id="UP000488956"/>
    </source>
</evidence>
<evidence type="ECO:0000313" key="17">
    <source>
        <dbReference type="Proteomes" id="UP000476176"/>
    </source>
</evidence>
<dbReference type="Proteomes" id="UP000433483">
    <property type="component" value="Unassembled WGS sequence"/>
</dbReference>
<proteinExistence type="predicted"/>
<evidence type="ECO:0000313" key="5">
    <source>
        <dbReference type="EMBL" id="KAE9119114.1"/>
    </source>
</evidence>
<dbReference type="Proteomes" id="UP000437068">
    <property type="component" value="Unassembled WGS sequence"/>
</dbReference>
<dbReference type="EMBL" id="QXFZ01001502">
    <property type="protein sequence ID" value="KAE9089413.1"/>
    <property type="molecule type" value="Genomic_DNA"/>
</dbReference>
<dbReference type="EMBL" id="QXGC01001441">
    <property type="protein sequence ID" value="KAE9202894.1"/>
    <property type="molecule type" value="Genomic_DNA"/>
</dbReference>
<keyword evidence="11" id="KW-1185">Reference proteome</keyword>
<evidence type="ECO:0000313" key="7">
    <source>
        <dbReference type="EMBL" id="KAE9199728.1"/>
    </source>
</evidence>
<dbReference type="Proteomes" id="UP000441208">
    <property type="component" value="Unassembled WGS sequence"/>
</dbReference>
<dbReference type="AlphaFoldDB" id="A0A6A3E6I3"/>
<comment type="caution">
    <text evidence="1">The sequence shown here is derived from an EMBL/GenBank/DDBJ whole genome shotgun (WGS) entry which is preliminary data.</text>
</comment>
<dbReference type="Proteomes" id="UP000440367">
    <property type="component" value="Unassembled WGS sequence"/>
</dbReference>
<dbReference type="Proteomes" id="UP000476176">
    <property type="component" value="Unassembled WGS sequence"/>
</dbReference>
<evidence type="ECO:0000313" key="3">
    <source>
        <dbReference type="EMBL" id="KAE9089413.1"/>
    </source>
</evidence>
<dbReference type="EMBL" id="QXGE01001684">
    <property type="protein sequence ID" value="KAE9289499.1"/>
    <property type="molecule type" value="Genomic_DNA"/>
</dbReference>
<evidence type="ECO:0000313" key="11">
    <source>
        <dbReference type="Proteomes" id="UP000433483"/>
    </source>
</evidence>
<evidence type="ECO:0000313" key="4">
    <source>
        <dbReference type="EMBL" id="KAE9089631.1"/>
    </source>
</evidence>
<name>A0A6A3E6I3_9STRA</name>
<evidence type="ECO:0000313" key="16">
    <source>
        <dbReference type="Proteomes" id="UP000460718"/>
    </source>
</evidence>
<evidence type="ECO:0000313" key="2">
    <source>
        <dbReference type="EMBL" id="KAE8987656.1"/>
    </source>
</evidence>
<protein>
    <submittedName>
        <fullName evidence="1">Uncharacterized protein</fullName>
    </submittedName>
</protein>
<dbReference type="EMBL" id="QXGB01001724">
    <property type="protein sequence ID" value="KAE9186471.1"/>
    <property type="molecule type" value="Genomic_DNA"/>
</dbReference>